<dbReference type="CDD" id="cd01949">
    <property type="entry name" value="GGDEF"/>
    <property type="match status" value="1"/>
</dbReference>
<gene>
    <name evidence="3" type="ORF">LRS13_09700</name>
</gene>
<dbReference type="Proteomes" id="UP001058860">
    <property type="component" value="Chromosome"/>
</dbReference>
<protein>
    <submittedName>
        <fullName evidence="3">GGDEF domain-containing protein</fullName>
    </submittedName>
</protein>
<feature type="transmembrane region" description="Helical" evidence="1">
    <location>
        <begin position="150"/>
        <end position="172"/>
    </location>
</feature>
<dbReference type="PANTHER" id="PTHR45138:SF9">
    <property type="entry name" value="DIGUANYLATE CYCLASE DGCM-RELATED"/>
    <property type="match status" value="1"/>
</dbReference>
<feature type="transmembrane region" description="Helical" evidence="1">
    <location>
        <begin position="85"/>
        <end position="112"/>
    </location>
</feature>
<dbReference type="EMBL" id="CP088295">
    <property type="protein sequence ID" value="UUY05772.1"/>
    <property type="molecule type" value="Genomic_DNA"/>
</dbReference>
<keyword evidence="4" id="KW-1185">Reference proteome</keyword>
<dbReference type="Pfam" id="PF00990">
    <property type="entry name" value="GGDEF"/>
    <property type="match status" value="1"/>
</dbReference>
<name>A0ABY5PMI4_9ACTN</name>
<keyword evidence="1" id="KW-1133">Transmembrane helix</keyword>
<dbReference type="Gene3D" id="3.30.70.270">
    <property type="match status" value="1"/>
</dbReference>
<feature type="transmembrane region" description="Helical" evidence="1">
    <location>
        <begin position="33"/>
        <end position="65"/>
    </location>
</feature>
<dbReference type="InterPro" id="IPR043128">
    <property type="entry name" value="Rev_trsase/Diguanyl_cyclase"/>
</dbReference>
<dbReference type="NCBIfam" id="TIGR00254">
    <property type="entry name" value="GGDEF"/>
    <property type="match status" value="1"/>
</dbReference>
<dbReference type="SUPFAM" id="SSF55073">
    <property type="entry name" value="Nucleotide cyclase"/>
    <property type="match status" value="1"/>
</dbReference>
<proteinExistence type="predicted"/>
<evidence type="ECO:0000313" key="3">
    <source>
        <dbReference type="EMBL" id="UUY05772.1"/>
    </source>
</evidence>
<dbReference type="SMART" id="SM00267">
    <property type="entry name" value="GGDEF"/>
    <property type="match status" value="1"/>
</dbReference>
<evidence type="ECO:0000256" key="1">
    <source>
        <dbReference type="SAM" id="Phobius"/>
    </source>
</evidence>
<dbReference type="InterPro" id="IPR029787">
    <property type="entry name" value="Nucleotide_cyclase"/>
</dbReference>
<evidence type="ECO:0000259" key="2">
    <source>
        <dbReference type="PROSITE" id="PS50887"/>
    </source>
</evidence>
<evidence type="ECO:0000313" key="4">
    <source>
        <dbReference type="Proteomes" id="UP001058860"/>
    </source>
</evidence>
<sequence>MRHASAPHAPELDRLRLLEQEARLRGVRRMGELLVGAGVVAIGLADDAVNAAVAALVLILLASAFEGQAQRTRAPGGWLAIQELFGLTAICLVIGATGGLASPALVLLAPAAALAGARRQGGPLAVSLLVALAGLAGACLLADGPSLGDAAGTAVAAAAAILAVALVTSHLAHADRGVRADAILDPLTGLLNRGALDARMIELRGQAVLDDLPLSIVLSDLDALAQINAVHGADTGDAVLAGAAEAMRRSLRTFELLYRLGGDEFLLILPGASPREATHLAERLRDAVATAMPEGHEVTASFGVAGGSGRGLQFGALLAEADVALYAAKAAGGDTVRTSGGELAADGENVPQPA</sequence>
<organism evidence="3 4">
    <name type="scientific">Svornostia abyssi</name>
    <dbReference type="NCBI Taxonomy" id="2898438"/>
    <lineage>
        <taxon>Bacteria</taxon>
        <taxon>Bacillati</taxon>
        <taxon>Actinomycetota</taxon>
        <taxon>Thermoleophilia</taxon>
        <taxon>Solirubrobacterales</taxon>
        <taxon>Baekduiaceae</taxon>
        <taxon>Svornostia</taxon>
    </lineage>
</organism>
<dbReference type="PANTHER" id="PTHR45138">
    <property type="entry name" value="REGULATORY COMPONENTS OF SENSORY TRANSDUCTION SYSTEM"/>
    <property type="match status" value="1"/>
</dbReference>
<feature type="domain" description="GGDEF" evidence="2">
    <location>
        <begin position="212"/>
        <end position="341"/>
    </location>
</feature>
<dbReference type="RefSeq" id="WP_353866214.1">
    <property type="nucleotide sequence ID" value="NZ_CP088295.1"/>
</dbReference>
<dbReference type="InterPro" id="IPR050469">
    <property type="entry name" value="Diguanylate_Cyclase"/>
</dbReference>
<dbReference type="PROSITE" id="PS50887">
    <property type="entry name" value="GGDEF"/>
    <property type="match status" value="1"/>
</dbReference>
<dbReference type="InterPro" id="IPR000160">
    <property type="entry name" value="GGDEF_dom"/>
</dbReference>
<reference evidence="4" key="1">
    <citation type="submission" date="2021-11" db="EMBL/GenBank/DDBJ databases">
        <title>Cultivation dependent microbiological survey of springs from the worlds oldest radium mine currently devoted to the extraction of radon-saturated water.</title>
        <authorList>
            <person name="Kapinusova G."/>
            <person name="Smrhova T."/>
            <person name="Strejcek M."/>
            <person name="Suman J."/>
            <person name="Jani K."/>
            <person name="Pajer P."/>
            <person name="Uhlik O."/>
        </authorList>
    </citation>
    <scope>NUCLEOTIDE SEQUENCE [LARGE SCALE GENOMIC DNA]</scope>
    <source>
        <strain evidence="4">J379</strain>
    </source>
</reference>
<accession>A0ABY5PMI4</accession>
<feature type="transmembrane region" description="Helical" evidence="1">
    <location>
        <begin position="124"/>
        <end position="144"/>
    </location>
</feature>
<keyword evidence="1" id="KW-0812">Transmembrane</keyword>
<keyword evidence="1" id="KW-0472">Membrane</keyword>